<sequence>MDAKRARQQPSITAWSADVIDQQRTRAFSSPSRAILAPTVDLTTNPNVAPWYESRLTASGCSYHTLY</sequence>
<proteinExistence type="predicted"/>
<evidence type="ECO:0000313" key="2">
    <source>
        <dbReference type="Proteomes" id="UP000244855"/>
    </source>
</evidence>
<dbReference type="Proteomes" id="UP000244855">
    <property type="component" value="Unassembled WGS sequence"/>
</dbReference>
<dbReference type="EMBL" id="KZ805893">
    <property type="protein sequence ID" value="PVH91327.1"/>
    <property type="molecule type" value="Genomic_DNA"/>
</dbReference>
<reference evidence="1 2" key="1">
    <citation type="journal article" date="2018" name="Sci. Rep.">
        <title>Comparative genomics provides insights into the lifestyle and reveals functional heterogeneity of dark septate endophytic fungi.</title>
        <authorList>
            <person name="Knapp D.G."/>
            <person name="Nemeth J.B."/>
            <person name="Barry K."/>
            <person name="Hainaut M."/>
            <person name="Henrissat B."/>
            <person name="Johnson J."/>
            <person name="Kuo A."/>
            <person name="Lim J.H.P."/>
            <person name="Lipzen A."/>
            <person name="Nolan M."/>
            <person name="Ohm R.A."/>
            <person name="Tamas L."/>
            <person name="Grigoriev I.V."/>
            <person name="Spatafora J.W."/>
            <person name="Nagy L.G."/>
            <person name="Kovacs G.M."/>
        </authorList>
    </citation>
    <scope>NUCLEOTIDE SEQUENCE [LARGE SCALE GENOMIC DNA]</scope>
    <source>
        <strain evidence="1 2">DSE2036</strain>
    </source>
</reference>
<organism evidence="1 2">
    <name type="scientific">Periconia macrospinosa</name>
    <dbReference type="NCBI Taxonomy" id="97972"/>
    <lineage>
        <taxon>Eukaryota</taxon>
        <taxon>Fungi</taxon>
        <taxon>Dikarya</taxon>
        <taxon>Ascomycota</taxon>
        <taxon>Pezizomycotina</taxon>
        <taxon>Dothideomycetes</taxon>
        <taxon>Pleosporomycetidae</taxon>
        <taxon>Pleosporales</taxon>
        <taxon>Massarineae</taxon>
        <taxon>Periconiaceae</taxon>
        <taxon>Periconia</taxon>
    </lineage>
</organism>
<keyword evidence="2" id="KW-1185">Reference proteome</keyword>
<protein>
    <submittedName>
        <fullName evidence="1">Uncharacterized protein</fullName>
    </submittedName>
</protein>
<dbReference type="AlphaFoldDB" id="A0A2V1CZW4"/>
<name>A0A2V1CZW4_9PLEO</name>
<gene>
    <name evidence="1" type="ORF">DM02DRAFT_349445</name>
</gene>
<evidence type="ECO:0000313" key="1">
    <source>
        <dbReference type="EMBL" id="PVH91327.1"/>
    </source>
</evidence>
<accession>A0A2V1CZW4</accession>